<accession>A0A6B1DRU2</accession>
<dbReference type="PIRSF" id="PIRSF015950">
    <property type="entry name" value="Mev_P_decrbx"/>
    <property type="match status" value="1"/>
</dbReference>
<evidence type="ECO:0000259" key="9">
    <source>
        <dbReference type="Pfam" id="PF22700"/>
    </source>
</evidence>
<evidence type="ECO:0000259" key="8">
    <source>
        <dbReference type="Pfam" id="PF18376"/>
    </source>
</evidence>
<name>A0A6B1DRU2_9CHLR</name>
<keyword evidence="5" id="KW-0067">ATP-binding</keyword>
<dbReference type="Gene3D" id="3.30.70.890">
    <property type="entry name" value="GHMP kinase, C-terminal domain"/>
    <property type="match status" value="1"/>
</dbReference>
<dbReference type="InterPro" id="IPR053859">
    <property type="entry name" value="MVD-like_N"/>
</dbReference>
<protein>
    <recommendedName>
        <fullName evidence="2">diphosphomevalonate decarboxylase</fullName>
        <ecNumber evidence="2">4.1.1.33</ecNumber>
    </recommendedName>
</protein>
<dbReference type="Pfam" id="PF18376">
    <property type="entry name" value="MDD_C"/>
    <property type="match status" value="1"/>
</dbReference>
<comment type="caution">
    <text evidence="10">The sequence shown here is derived from an EMBL/GenBank/DDBJ whole genome shotgun (WGS) entry which is preliminary data.</text>
</comment>
<sequence>MVATPRPNLYRCKATCRAYANIAFVKYWGVVDANLNLPANGSLSMTLSHAHATTTVAWTDGPPAWEADIVVIDGKEQSGAVYRRTVSHLDRIRTAMGVNWPARVESRNSFPASAGIASSASGFCALTVAACQALAAGGHHDVPDRLHQARLARQASGSACRSFQGGFVEWSAGGDDSTSVACQVAGPDHWSLYDVVAVLDSGSKSVSSHDGHRLAATSPLQEERVRQVPSHLNAARAAIRARDLKILGEISERDAMLMHAVMISSEPPLLFLSAGSVALMRQIRDWRLQEELEVYFTVDAGPNLHVLCNEADVGEVAHRLARSPWVLDTLVNGPGPAPELRNSHLF</sequence>
<dbReference type="SUPFAM" id="SSF55060">
    <property type="entry name" value="GHMP Kinase, C-terminal domain"/>
    <property type="match status" value="1"/>
</dbReference>
<keyword evidence="3" id="KW-0444">Lipid biosynthesis</keyword>
<keyword evidence="4" id="KW-0547">Nucleotide-binding</keyword>
<proteinExistence type="inferred from homology"/>
<feature type="domain" description="Mvd1 C-terminal" evidence="8">
    <location>
        <begin position="195"/>
        <end position="321"/>
    </location>
</feature>
<evidence type="ECO:0000256" key="2">
    <source>
        <dbReference type="ARBA" id="ARBA00012296"/>
    </source>
</evidence>
<dbReference type="PANTHER" id="PTHR10977:SF3">
    <property type="entry name" value="DIPHOSPHOMEVALONATE DECARBOXYLASE"/>
    <property type="match status" value="1"/>
</dbReference>
<dbReference type="EC" id="4.1.1.33" evidence="2"/>
<dbReference type="Pfam" id="PF22700">
    <property type="entry name" value="MVD-like_N"/>
    <property type="match status" value="1"/>
</dbReference>
<evidence type="ECO:0000256" key="1">
    <source>
        <dbReference type="ARBA" id="ARBA00008831"/>
    </source>
</evidence>
<dbReference type="InterPro" id="IPR005935">
    <property type="entry name" value="Mev_decarb"/>
</dbReference>
<keyword evidence="7 10" id="KW-0456">Lyase</keyword>
<dbReference type="AlphaFoldDB" id="A0A6B1DRU2"/>
<dbReference type="SUPFAM" id="SSF54211">
    <property type="entry name" value="Ribosomal protein S5 domain 2-like"/>
    <property type="match status" value="1"/>
</dbReference>
<gene>
    <name evidence="10" type="primary">mvaD</name>
    <name evidence="10" type="ORF">F4Y08_02375</name>
</gene>
<evidence type="ECO:0000313" key="10">
    <source>
        <dbReference type="EMBL" id="MYD89174.1"/>
    </source>
</evidence>
<dbReference type="GO" id="GO:0005524">
    <property type="term" value="F:ATP binding"/>
    <property type="evidence" value="ECO:0007669"/>
    <property type="project" value="UniProtKB-KW"/>
</dbReference>
<dbReference type="GO" id="GO:0019287">
    <property type="term" value="P:isopentenyl diphosphate biosynthetic process, mevalonate pathway"/>
    <property type="evidence" value="ECO:0007669"/>
    <property type="project" value="InterPro"/>
</dbReference>
<reference evidence="10" key="1">
    <citation type="submission" date="2019-09" db="EMBL/GenBank/DDBJ databases">
        <title>Characterisation of the sponge microbiome using genome-centric metagenomics.</title>
        <authorList>
            <person name="Engelberts J.P."/>
            <person name="Robbins S.J."/>
            <person name="De Goeij J.M."/>
            <person name="Aranda M."/>
            <person name="Bell S.C."/>
            <person name="Webster N.S."/>
        </authorList>
    </citation>
    <scope>NUCLEOTIDE SEQUENCE</scope>
    <source>
        <strain evidence="10">SB0662_bin_9</strain>
    </source>
</reference>
<evidence type="ECO:0000256" key="3">
    <source>
        <dbReference type="ARBA" id="ARBA00022516"/>
    </source>
</evidence>
<evidence type="ECO:0000256" key="6">
    <source>
        <dbReference type="ARBA" id="ARBA00023098"/>
    </source>
</evidence>
<dbReference type="GO" id="GO:0004163">
    <property type="term" value="F:diphosphomevalonate decarboxylase activity"/>
    <property type="evidence" value="ECO:0007669"/>
    <property type="project" value="UniProtKB-EC"/>
</dbReference>
<dbReference type="GO" id="GO:0005829">
    <property type="term" value="C:cytosol"/>
    <property type="evidence" value="ECO:0007669"/>
    <property type="project" value="InterPro"/>
</dbReference>
<dbReference type="EMBL" id="VXPY01000013">
    <property type="protein sequence ID" value="MYD89174.1"/>
    <property type="molecule type" value="Genomic_DNA"/>
</dbReference>
<evidence type="ECO:0000256" key="5">
    <source>
        <dbReference type="ARBA" id="ARBA00022840"/>
    </source>
</evidence>
<dbReference type="NCBIfam" id="TIGR01240">
    <property type="entry name" value="mevDPdecarb"/>
    <property type="match status" value="1"/>
</dbReference>
<comment type="similarity">
    <text evidence="1">Belongs to the diphosphomevalonate decarboxylase family.</text>
</comment>
<dbReference type="PANTHER" id="PTHR10977">
    <property type="entry name" value="DIPHOSPHOMEVALONATE DECARBOXYLASE"/>
    <property type="match status" value="1"/>
</dbReference>
<dbReference type="InterPro" id="IPR029765">
    <property type="entry name" value="Mev_diP_decarb"/>
</dbReference>
<dbReference type="InterPro" id="IPR036554">
    <property type="entry name" value="GHMP_kinase_C_sf"/>
</dbReference>
<evidence type="ECO:0000256" key="7">
    <source>
        <dbReference type="ARBA" id="ARBA00023239"/>
    </source>
</evidence>
<dbReference type="Gene3D" id="3.30.230.10">
    <property type="match status" value="1"/>
</dbReference>
<dbReference type="InterPro" id="IPR041431">
    <property type="entry name" value="Mvd1_C"/>
</dbReference>
<keyword evidence="6" id="KW-0443">Lipid metabolism</keyword>
<organism evidence="10">
    <name type="scientific">Caldilineaceae bacterium SB0662_bin_9</name>
    <dbReference type="NCBI Taxonomy" id="2605258"/>
    <lineage>
        <taxon>Bacteria</taxon>
        <taxon>Bacillati</taxon>
        <taxon>Chloroflexota</taxon>
        <taxon>Caldilineae</taxon>
        <taxon>Caldilineales</taxon>
        <taxon>Caldilineaceae</taxon>
    </lineage>
</organism>
<evidence type="ECO:0000256" key="4">
    <source>
        <dbReference type="ARBA" id="ARBA00022741"/>
    </source>
</evidence>
<dbReference type="InterPro" id="IPR014721">
    <property type="entry name" value="Ribsml_uS5_D2-typ_fold_subgr"/>
</dbReference>
<feature type="domain" description="Diphosphomevalonate decarboxylase-like N-terminal" evidence="9">
    <location>
        <begin position="18"/>
        <end position="181"/>
    </location>
</feature>
<dbReference type="InterPro" id="IPR020568">
    <property type="entry name" value="Ribosomal_Su5_D2-typ_SF"/>
</dbReference>